<evidence type="ECO:0000256" key="1">
    <source>
        <dbReference type="SAM" id="MobiDB-lite"/>
    </source>
</evidence>
<dbReference type="SUPFAM" id="SSF56204">
    <property type="entry name" value="Hect, E3 ligase catalytic domain"/>
    <property type="match status" value="1"/>
</dbReference>
<reference evidence="2" key="2">
    <citation type="journal article" date="2018" name="Nat. Commun.">
        <title>Tailed giant Tupanvirus possesses the most complete translational apparatus of the known virosphere.</title>
        <authorList>
            <person name="Abrahao J."/>
            <person name="Silva L."/>
            <person name="Silva L.S."/>
            <person name="Khalil J.Y.B."/>
            <person name="Rodrigues R."/>
            <person name="Arantes T."/>
            <person name="Assis F."/>
            <person name="Boratto P."/>
            <person name="Andrade M."/>
            <person name="Kroon E.G."/>
            <person name="Ribeiro B."/>
            <person name="Bergier I."/>
            <person name="Seligmann H."/>
            <person name="Ghigo E."/>
            <person name="Colson P."/>
            <person name="Levasseur A."/>
            <person name="Kroemer G."/>
            <person name="Raoult D."/>
            <person name="La Scola B."/>
        </authorList>
    </citation>
    <scope>NUCLEOTIDE SEQUENCE [LARGE SCALE GENOMIC DNA]</scope>
    <source>
        <strain evidence="2">Soda lake</strain>
    </source>
</reference>
<evidence type="ECO:0008006" key="3">
    <source>
        <dbReference type="Google" id="ProtNLM"/>
    </source>
</evidence>
<evidence type="ECO:0000313" key="2">
    <source>
        <dbReference type="EMBL" id="QKU35914.1"/>
    </source>
</evidence>
<dbReference type="InterPro" id="IPR035983">
    <property type="entry name" value="Hect_E3_ubiquitin_ligase"/>
</dbReference>
<dbReference type="RefSeq" id="YP_010782598.1">
    <property type="nucleotide sequence ID" value="NC_075039.1"/>
</dbReference>
<feature type="region of interest" description="Disordered" evidence="1">
    <location>
        <begin position="705"/>
        <end position="746"/>
    </location>
</feature>
<accession>A0A6N1NNH8</accession>
<proteinExistence type="predicted"/>
<organism evidence="2">
    <name type="scientific">Tupanvirus soda lake</name>
    <dbReference type="NCBI Taxonomy" id="2126985"/>
    <lineage>
        <taxon>Viruses</taxon>
        <taxon>Varidnaviria</taxon>
        <taxon>Bamfordvirae</taxon>
        <taxon>Nucleocytoviricota</taxon>
        <taxon>Megaviricetes</taxon>
        <taxon>Imitervirales</taxon>
        <taxon>Mimiviridae</taxon>
        <taxon>Megamimivirinae</taxon>
        <taxon>Tupanvirus</taxon>
        <taxon>Tupanvirus salinum</taxon>
    </lineage>
</organism>
<feature type="compositionally biased region" description="Basic residues" evidence="1">
    <location>
        <begin position="737"/>
        <end position="746"/>
    </location>
</feature>
<dbReference type="GO" id="GO:0004842">
    <property type="term" value="F:ubiquitin-protein transferase activity"/>
    <property type="evidence" value="ECO:0007669"/>
    <property type="project" value="InterPro"/>
</dbReference>
<reference evidence="2" key="1">
    <citation type="submission" date="2017-01" db="EMBL/GenBank/DDBJ databases">
        <authorList>
            <person name="Assis F.L."/>
            <person name="Abrahao J.S."/>
            <person name="Silva L."/>
            <person name="Khalil J.B."/>
            <person name="Rodrigues R."/>
            <person name="Silva L.S."/>
            <person name="Arantes T."/>
            <person name="Boratto P."/>
            <person name="Andrade M."/>
            <person name="Kroon E.G."/>
            <person name="Ribeiro B."/>
            <person name="Bergier I."/>
            <person name="Seligmann H."/>
            <person name="Ghigo E."/>
            <person name="Colson P."/>
            <person name="Levasseur A."/>
            <person name="Raoult D."/>
            <person name="Scola B.L."/>
        </authorList>
    </citation>
    <scope>NUCLEOTIDE SEQUENCE</scope>
    <source>
        <strain evidence="2">Soda lake</strain>
    </source>
</reference>
<protein>
    <recommendedName>
        <fullName evidence="3">HECT domain-containing protein</fullName>
    </recommendedName>
</protein>
<name>A0A6N1NNH8_9VIRU</name>
<dbReference type="GeneID" id="80519362"/>
<dbReference type="KEGG" id="vg:80519362"/>
<feature type="region of interest" description="Disordered" evidence="1">
    <location>
        <begin position="15"/>
        <end position="35"/>
    </location>
</feature>
<dbReference type="SUPFAM" id="SSF64484">
    <property type="entry name" value="beta and beta-prime subunits of DNA dependent RNA-polymerase"/>
    <property type="match status" value="1"/>
</dbReference>
<sequence>MFQDNSDIENDFLTISTVKSKDDPPIDDKDNNEPINTTVDNLQMVPVLQRTNNGQSVRFINQADGRPAHFIIQTPQIPLPLPRSQSEQKKPARFNISLPMDGPEASELRRFLEMMDERMSSYARQNFHNPIAQNTVVRVNNNTETSQLRYSAHRHFEQTIGRIRRTDTHELILHGNNYEPSGSVNSSSEYNTSPREIFQNNQISRSDRYAGATVMPSPDFWPGPSHSDNDSDSTPRFLPNLWSRRSYFNLDSYKPHFDFVGIKCIDFDLQNHGLEYIHEQIKMFKGYKFSFDITYRGKQAYGEGATRQVYTKLCNDLVGTIMKKIHPYFMDVNVNHPFWNTPENVECFVMFIGMVIDSDCVLPFHFAPALLESIANKKMNLKHLEFFMEKLYPTEFASVKKVHPNDFYLLDSDYENHEDYYRSKVIGSFDRKKMNIYSSIAKYFELFDSFYDYDILTIDSTLSGKYNITPEMVLTNINFTNFKYQPIWENFVKSLTELELKQMLILFGNTTSLDKHYTIYVSHTLKTDIHITTCMQMVTISENLFEHEEYLNNLKLYFSDFDQISDSPSIFRNYDDDNRFMPTGVTSFWDMEAHSSSHNDDGDRPQMFWRSFRPFVNIQLPPITVRPNIGGEQTLRRPVANLGPFNADFDGDETNINYRELYPSLLLNGRPIYGDIDSIFVRIETPVNPIFSNRQLAISLTSNKIEQKAKDKKNRPRNSRNVMRRSNNIVRNQSRNTSRKFRCNYH</sequence>
<feature type="compositionally biased region" description="Low complexity" evidence="1">
    <location>
        <begin position="719"/>
        <end position="732"/>
    </location>
</feature>
<dbReference type="Gene3D" id="3.90.1750.10">
    <property type="entry name" value="Hect, E3 ligase catalytic domains"/>
    <property type="match status" value="1"/>
</dbReference>
<dbReference type="EMBL" id="KY523104">
    <property type="protein sequence ID" value="QKU35914.1"/>
    <property type="molecule type" value="Genomic_DNA"/>
</dbReference>
<feature type="compositionally biased region" description="Basic and acidic residues" evidence="1">
    <location>
        <begin position="19"/>
        <end position="32"/>
    </location>
</feature>